<evidence type="ECO:0000256" key="1">
    <source>
        <dbReference type="ARBA" id="ARBA00004571"/>
    </source>
</evidence>
<evidence type="ECO:0000256" key="5">
    <source>
        <dbReference type="ARBA" id="ARBA00023136"/>
    </source>
</evidence>
<dbReference type="GO" id="GO:0009279">
    <property type="term" value="C:cell outer membrane"/>
    <property type="evidence" value="ECO:0007669"/>
    <property type="project" value="UniProtKB-SubCell"/>
</dbReference>
<dbReference type="EMBL" id="QWGR01000001">
    <property type="protein sequence ID" value="RIJ50471.1"/>
    <property type="molecule type" value="Genomic_DNA"/>
</dbReference>
<dbReference type="OrthoDB" id="9768177at2"/>
<dbReference type="RefSeq" id="WP_119435941.1">
    <property type="nucleotide sequence ID" value="NZ_QWGR01000001.1"/>
</dbReference>
<keyword evidence="2 7" id="KW-0813">Transport</keyword>
<proteinExistence type="inferred from homology"/>
<evidence type="ECO:0000259" key="8">
    <source>
        <dbReference type="SMART" id="SM00965"/>
    </source>
</evidence>
<dbReference type="SUPFAM" id="SSF56935">
    <property type="entry name" value="Porins"/>
    <property type="match status" value="1"/>
</dbReference>
<protein>
    <submittedName>
        <fullName evidence="9">SusC/RagA family TonB-linked outer membrane protein</fullName>
    </submittedName>
</protein>
<dbReference type="InterPro" id="IPR023996">
    <property type="entry name" value="TonB-dep_OMP_SusC/RagA"/>
</dbReference>
<dbReference type="PROSITE" id="PS52016">
    <property type="entry name" value="TONB_DEPENDENT_REC_3"/>
    <property type="match status" value="1"/>
</dbReference>
<keyword evidence="3 7" id="KW-1134">Transmembrane beta strand</keyword>
<dbReference type="Gene3D" id="2.170.130.10">
    <property type="entry name" value="TonB-dependent receptor, plug domain"/>
    <property type="match status" value="1"/>
</dbReference>
<name>A0A399T8H8_9BACT</name>
<evidence type="ECO:0000313" key="9">
    <source>
        <dbReference type="EMBL" id="RIJ50471.1"/>
    </source>
</evidence>
<keyword evidence="5 7" id="KW-0472">Membrane</keyword>
<reference evidence="9 10" key="1">
    <citation type="submission" date="2018-08" db="EMBL/GenBank/DDBJ databases">
        <title>Pallidiluteibacterium maritimus gen. nov., sp. nov., isolated from coastal sediment.</title>
        <authorList>
            <person name="Zhou L.Y."/>
        </authorList>
    </citation>
    <scope>NUCLEOTIDE SEQUENCE [LARGE SCALE GENOMIC DNA]</scope>
    <source>
        <strain evidence="9 10">XSD2</strain>
    </source>
</reference>
<dbReference type="Pfam" id="PF07715">
    <property type="entry name" value="Plug"/>
    <property type="match status" value="1"/>
</dbReference>
<keyword evidence="6 7" id="KW-0998">Cell outer membrane</keyword>
<evidence type="ECO:0000256" key="3">
    <source>
        <dbReference type="ARBA" id="ARBA00022452"/>
    </source>
</evidence>
<comment type="caution">
    <text evidence="9">The sequence shown here is derived from an EMBL/GenBank/DDBJ whole genome shotgun (WGS) entry which is preliminary data.</text>
</comment>
<dbReference type="InterPro" id="IPR023997">
    <property type="entry name" value="TonB-dep_OMP_SusC/RagA_CS"/>
</dbReference>
<keyword evidence="4 7" id="KW-0812">Transmembrane</keyword>
<evidence type="ECO:0000256" key="6">
    <source>
        <dbReference type="ARBA" id="ARBA00023237"/>
    </source>
</evidence>
<sequence>MKKKRESYALFIGCSRMIKVMKLTILLLLMGVVAVSAKSYSQATKVCIDVRNVTLAELFEEIEAQSDFYFFYKNDEVANIKRIDLKVKSETIEKILDDLLEGSDLKYKVVDRYIVISPGSKKLADQRYTDAGQKSVSGKVTGEDGQPLPGVTVVVKGTKQGTVTDADGYYSLPDIPENTRLQFSFVGMKAQEVEVGSRTTLNIVLIADAIGVDEVVVTALGIKREKKALGYAMQEIKTKGFTEIRSESVANMLQGKVAGVQINQSGTGMGGSTRIIMRGLNSLSGNNQPLWVIDGLPISDNSAGTANQWGNIDYSGSASEINPEDIESISVLKGANAAALYGSRAQNGAILVVTKKGKKNQGISFEYNGNVNVTTPYQAYKFQNEYGQGSNGEFSIDAKGSWGPRMTGQEIPNWRNEIYGDASYLPYAMRPQGNQMLDFYQTGFTYNNMLAVSGGSETLFGRLSYSDSRNEGITPTHSLTRQYFDGSMNFANKWVNIGGKISYIRQKGENRPDQGEYGIANQFIKMPRNIRIEDLRNPEGMNGTPVNWSGNSNEYINPFAYFYNGNGNEDMKNRVIGQMNASITFTEWLRLSAKIGIDWNNMNRKIMMPFSYNTGAGQYSNNTNTYQETNSDVILNFNKTFKDFSVLANFGAAFRNEQGQSLSAQAGRLTIPGLVALSNGNKKDPYEGFYEKEVHSVLGNAQFGYKSMLYLDFSARNDWSSTLPKDNWSYFYPSVSLSGVVSEMLDLPEAFSFMKLRGSWAKVGNDTSPYRLHSVYGVFTVMTPVLGSAAPNSFPLSTLKPESTQSYEVGTDIRMFDSRVGLDFTYYKSNTSDQILSVPVTESSGYRSKLINAGKMSSEGVELMLSFVPVQTEDWEWSLNFNWGTNSSKCIELDPTVKRWGIGGVRIGGVYVSEGGKFGDIVGKAYVRDEQGNVIINNNGLPVFESDQVVGNMMADWTGAVTSDLRWKNLSFKMLIDMRQGGDIVSVTDAYASALGNSERTLAYRDGGMIIKGVNIDTGAANNVTITAQQFYETVGGPEGVAEEFVYDGSFIKMREMSLGYKLPHTLISKTPFTSVKLSLVGRDLFFFKKNTPNNPEGAFSRSDYAQAFEISAMPPTRSFGFNLNVNF</sequence>
<dbReference type="InterPro" id="IPR036942">
    <property type="entry name" value="Beta-barrel_TonB_sf"/>
</dbReference>
<dbReference type="InterPro" id="IPR011662">
    <property type="entry name" value="Secretin/TonB_short_N"/>
</dbReference>
<dbReference type="Gene3D" id="2.60.40.1120">
    <property type="entry name" value="Carboxypeptidase-like, regulatory domain"/>
    <property type="match status" value="1"/>
</dbReference>
<dbReference type="NCBIfam" id="TIGR04057">
    <property type="entry name" value="SusC_RagA_signa"/>
    <property type="match status" value="1"/>
</dbReference>
<organism evidence="9 10">
    <name type="scientific">Maribellus luteus</name>
    <dbReference type="NCBI Taxonomy" id="2305463"/>
    <lineage>
        <taxon>Bacteria</taxon>
        <taxon>Pseudomonadati</taxon>
        <taxon>Bacteroidota</taxon>
        <taxon>Bacteroidia</taxon>
        <taxon>Marinilabiliales</taxon>
        <taxon>Prolixibacteraceae</taxon>
        <taxon>Maribellus</taxon>
    </lineage>
</organism>
<dbReference type="SUPFAM" id="SSF49464">
    <property type="entry name" value="Carboxypeptidase regulatory domain-like"/>
    <property type="match status" value="1"/>
</dbReference>
<dbReference type="Gene3D" id="2.40.170.20">
    <property type="entry name" value="TonB-dependent receptor, beta-barrel domain"/>
    <property type="match status" value="1"/>
</dbReference>
<dbReference type="Pfam" id="PF13715">
    <property type="entry name" value="CarbopepD_reg_2"/>
    <property type="match status" value="1"/>
</dbReference>
<keyword evidence="10" id="KW-1185">Reference proteome</keyword>
<accession>A0A399T8H8</accession>
<comment type="similarity">
    <text evidence="7">Belongs to the TonB-dependent receptor family.</text>
</comment>
<dbReference type="AlphaFoldDB" id="A0A399T8H8"/>
<dbReference type="Proteomes" id="UP000265926">
    <property type="component" value="Unassembled WGS sequence"/>
</dbReference>
<dbReference type="SMART" id="SM00965">
    <property type="entry name" value="STN"/>
    <property type="match status" value="1"/>
</dbReference>
<evidence type="ECO:0000256" key="2">
    <source>
        <dbReference type="ARBA" id="ARBA00022448"/>
    </source>
</evidence>
<dbReference type="NCBIfam" id="TIGR04056">
    <property type="entry name" value="OMP_RagA_SusC"/>
    <property type="match status" value="1"/>
</dbReference>
<dbReference type="InterPro" id="IPR008969">
    <property type="entry name" value="CarboxyPept-like_regulatory"/>
</dbReference>
<comment type="subcellular location">
    <subcellularLocation>
        <location evidence="1 7">Cell outer membrane</location>
        <topology evidence="1 7">Multi-pass membrane protein</topology>
    </subcellularLocation>
</comment>
<gene>
    <name evidence="9" type="ORF">D1614_00595</name>
</gene>
<dbReference type="FunFam" id="2.60.40.1120:FF:000003">
    <property type="entry name" value="Outer membrane protein Omp121"/>
    <property type="match status" value="1"/>
</dbReference>
<evidence type="ECO:0000256" key="7">
    <source>
        <dbReference type="PROSITE-ProRule" id="PRU01360"/>
    </source>
</evidence>
<dbReference type="InterPro" id="IPR012910">
    <property type="entry name" value="Plug_dom"/>
</dbReference>
<feature type="domain" description="Secretin/TonB short N-terminal" evidence="8">
    <location>
        <begin position="68"/>
        <end position="119"/>
    </location>
</feature>
<evidence type="ECO:0000256" key="4">
    <source>
        <dbReference type="ARBA" id="ARBA00022692"/>
    </source>
</evidence>
<dbReference type="Pfam" id="PF07660">
    <property type="entry name" value="STN"/>
    <property type="match status" value="1"/>
</dbReference>
<dbReference type="InterPro" id="IPR039426">
    <property type="entry name" value="TonB-dep_rcpt-like"/>
</dbReference>
<dbReference type="InterPro" id="IPR037066">
    <property type="entry name" value="Plug_dom_sf"/>
</dbReference>
<evidence type="ECO:0000313" key="10">
    <source>
        <dbReference type="Proteomes" id="UP000265926"/>
    </source>
</evidence>